<dbReference type="GO" id="GO:0005741">
    <property type="term" value="C:mitochondrial outer membrane"/>
    <property type="evidence" value="ECO:0007669"/>
    <property type="project" value="UniProtKB-SubCell"/>
</dbReference>
<dbReference type="Proteomes" id="UP000197138">
    <property type="component" value="Unassembled WGS sequence"/>
</dbReference>
<evidence type="ECO:0000256" key="7">
    <source>
        <dbReference type="ARBA" id="ARBA00024013"/>
    </source>
</evidence>
<dbReference type="PANTHER" id="PTHR12815">
    <property type="entry name" value="SORTING AND ASSEMBLY MACHINERY SAMM50 PROTEIN FAMILY MEMBER"/>
    <property type="match status" value="1"/>
</dbReference>
<dbReference type="FunFam" id="2.40.160.50:FF:000005">
    <property type="entry name" value="Outer membrane OMP85 family protein"/>
    <property type="match status" value="1"/>
</dbReference>
<dbReference type="GO" id="GO:0009707">
    <property type="term" value="C:chloroplast outer membrane"/>
    <property type="evidence" value="ECO:0007669"/>
    <property type="project" value="UniProtKB-SubCell"/>
</dbReference>
<dbReference type="EMBL" id="MTKT01000813">
    <property type="protein sequence ID" value="OWM87400.1"/>
    <property type="molecule type" value="Genomic_DNA"/>
</dbReference>
<keyword evidence="5" id="KW-1002">Plastid outer membrane</keyword>
<gene>
    <name evidence="11" type="ORF">CDL15_Pgr022511</name>
</gene>
<evidence type="ECO:0000313" key="12">
    <source>
        <dbReference type="Proteomes" id="UP000197138"/>
    </source>
</evidence>
<name>A0A218XRE6_PUNGR</name>
<evidence type="ECO:0000256" key="4">
    <source>
        <dbReference type="ARBA" id="ARBA00022692"/>
    </source>
</evidence>
<dbReference type="InterPro" id="IPR000184">
    <property type="entry name" value="Bac_surfAg_D15"/>
</dbReference>
<keyword evidence="3" id="KW-1134">Transmembrane beta strand</keyword>
<evidence type="ECO:0000256" key="2">
    <source>
        <dbReference type="ARBA" id="ARBA00010913"/>
    </source>
</evidence>
<dbReference type="Gene3D" id="3.10.20.310">
    <property type="entry name" value="membrane protein fhac"/>
    <property type="match status" value="1"/>
</dbReference>
<evidence type="ECO:0000256" key="5">
    <source>
        <dbReference type="ARBA" id="ARBA00022805"/>
    </source>
</evidence>
<comment type="caution">
    <text evidence="11">The sequence shown here is derived from an EMBL/GenBank/DDBJ whole genome shotgun (WGS) entry which is preliminary data.</text>
</comment>
<evidence type="ECO:0000256" key="8">
    <source>
        <dbReference type="SAM" id="MobiDB-lite"/>
    </source>
</evidence>
<feature type="region of interest" description="Disordered" evidence="8">
    <location>
        <begin position="1"/>
        <end position="50"/>
    </location>
</feature>
<dbReference type="PANTHER" id="PTHR12815:SF18">
    <property type="entry name" value="SORTING AND ASSEMBLY MACHINERY COMPONENT 50 HOMOLOG"/>
    <property type="match status" value="1"/>
</dbReference>
<protein>
    <recommendedName>
        <fullName evidence="13">POTRA domain-containing protein</fullName>
    </recommendedName>
</protein>
<keyword evidence="5" id="KW-0934">Plastid</keyword>
<evidence type="ECO:0000256" key="3">
    <source>
        <dbReference type="ARBA" id="ARBA00022452"/>
    </source>
</evidence>
<evidence type="ECO:0000256" key="1">
    <source>
        <dbReference type="ARBA" id="ARBA00004374"/>
    </source>
</evidence>
<accession>A0A218XRE6</accession>
<evidence type="ECO:0000313" key="11">
    <source>
        <dbReference type="EMBL" id="OWM87400.1"/>
    </source>
</evidence>
<dbReference type="Gene3D" id="2.40.160.50">
    <property type="entry name" value="membrane protein fhac: a member of the omp85/tpsb transporter family"/>
    <property type="match status" value="1"/>
</dbReference>
<evidence type="ECO:0000259" key="9">
    <source>
        <dbReference type="Pfam" id="PF01103"/>
    </source>
</evidence>
<dbReference type="InterPro" id="IPR039910">
    <property type="entry name" value="D15-like"/>
</dbReference>
<proteinExistence type="inferred from homology"/>
<evidence type="ECO:0000259" key="10">
    <source>
        <dbReference type="Pfam" id="PF07244"/>
    </source>
</evidence>
<feature type="compositionally biased region" description="Polar residues" evidence="8">
    <location>
        <begin position="1"/>
        <end position="10"/>
    </location>
</feature>
<feature type="compositionally biased region" description="Acidic residues" evidence="8">
    <location>
        <begin position="22"/>
        <end position="40"/>
    </location>
</feature>
<reference evidence="12" key="1">
    <citation type="journal article" date="2017" name="Plant J.">
        <title>The pomegranate (Punica granatum L.) genome and the genomics of punicalagin biosynthesis.</title>
        <authorList>
            <person name="Qin G."/>
            <person name="Xu C."/>
            <person name="Ming R."/>
            <person name="Tang H."/>
            <person name="Guyot R."/>
            <person name="Kramer E.M."/>
            <person name="Hu Y."/>
            <person name="Yi X."/>
            <person name="Qi Y."/>
            <person name="Xu X."/>
            <person name="Gao Z."/>
            <person name="Pan H."/>
            <person name="Jian J."/>
            <person name="Tian Y."/>
            <person name="Yue Z."/>
            <person name="Xu Y."/>
        </authorList>
    </citation>
    <scope>NUCLEOTIDE SEQUENCE [LARGE SCALE GENOMIC DNA]</scope>
    <source>
        <strain evidence="12">cv. Dabenzi</strain>
    </source>
</reference>
<dbReference type="Pfam" id="PF07244">
    <property type="entry name" value="POTRA"/>
    <property type="match status" value="1"/>
</dbReference>
<evidence type="ECO:0008006" key="13">
    <source>
        <dbReference type="Google" id="ProtNLM"/>
    </source>
</evidence>
<evidence type="ECO:0000256" key="6">
    <source>
        <dbReference type="ARBA" id="ARBA00023136"/>
    </source>
</evidence>
<keyword evidence="4" id="KW-0812">Transmembrane</keyword>
<sequence>MEAPEQNPTNGGERDPQNRIGEDEEEEEEDSEAEDDDYEPEPPQPLSQEAQLRAHKARLTNLSRKLSSEQVPIRVHDVLVKGNTKTKDWVIEAELEDLKRAGSLQELLQAASLANFRLQQLGIFHSVNIVLDSGPKELPGTANVVVNVVEASNPLSGEIGYYTKPEARSSTVEGVLKFKNLLGYGDLWDTSFAYGWNQTSELSAGVFLPRFKSWATPLIVRVFLITQDWLKYTSYNERSMGLSLGLLSSRNHDLTYNLAWRTLADPSQMSSRPVRRQLGHGLSSALKYIFRFDRRNSPVRPTQGYAFVSTTQLGGLFPDSRSLRFLRQEIDLRYAVPLGFYHAALNFGMSAGVLFPWGRGFLEKPSSLPERFFLGGNSSPFSSLGGPTSLLGFGTRGVGPAEPRRQTDDESSERDFVGGDIAVTAFADLSFDLPFKWSRKSGIYGHVFACAGNLAKLSQNEFRNFSFQNFVKSYRSSVGAGIVVPTNIVRLEVNYCYVLRQFDFDRGKAGLRIEVDYWERNLVEEITHHTW</sequence>
<feature type="domain" description="POTRA" evidence="10">
    <location>
        <begin position="74"/>
        <end position="150"/>
    </location>
</feature>
<dbReference type="AlphaFoldDB" id="A0A218XRE6"/>
<organism evidence="11 12">
    <name type="scientific">Punica granatum</name>
    <name type="common">Pomegranate</name>
    <dbReference type="NCBI Taxonomy" id="22663"/>
    <lineage>
        <taxon>Eukaryota</taxon>
        <taxon>Viridiplantae</taxon>
        <taxon>Streptophyta</taxon>
        <taxon>Embryophyta</taxon>
        <taxon>Tracheophyta</taxon>
        <taxon>Spermatophyta</taxon>
        <taxon>Magnoliopsida</taxon>
        <taxon>eudicotyledons</taxon>
        <taxon>Gunneridae</taxon>
        <taxon>Pentapetalae</taxon>
        <taxon>rosids</taxon>
        <taxon>malvids</taxon>
        <taxon>Myrtales</taxon>
        <taxon>Lythraceae</taxon>
        <taxon>Punica</taxon>
    </lineage>
</organism>
<feature type="compositionally biased region" description="Basic and acidic residues" evidence="8">
    <location>
        <begin position="12"/>
        <end position="21"/>
    </location>
</feature>
<feature type="domain" description="Bacterial surface antigen (D15)" evidence="9">
    <location>
        <begin position="180"/>
        <end position="508"/>
    </location>
</feature>
<comment type="subcellular location">
    <subcellularLocation>
        <location evidence="1">Mitochondrion outer membrane</location>
        <topology evidence="1">Multi-pass membrane protein</topology>
    </subcellularLocation>
    <subcellularLocation>
        <location evidence="7">Plastid</location>
        <location evidence="7">Chloroplast outer membrane</location>
    </subcellularLocation>
</comment>
<dbReference type="InterPro" id="IPR010827">
    <property type="entry name" value="BamA/TamA_POTRA"/>
</dbReference>
<dbReference type="Pfam" id="PF01103">
    <property type="entry name" value="Omp85"/>
    <property type="match status" value="1"/>
</dbReference>
<keyword evidence="6" id="KW-0472">Membrane</keyword>
<dbReference type="FunFam" id="3.10.20.310:FF:000016">
    <property type="entry name" value="Outer membrane OMP85 family protein"/>
    <property type="match status" value="1"/>
</dbReference>
<comment type="similarity">
    <text evidence="2">Belongs to the SAM50/omp85 family.</text>
</comment>